<name>A0A1L1PL33_HYDIT</name>
<evidence type="ECO:0000313" key="2">
    <source>
        <dbReference type="Proteomes" id="UP000028878"/>
    </source>
</evidence>
<sequence length="216" mass="23590">MGSDVSIASGFLVAQAPADLSVRLLDHLPVAEACASRNVERAQPHVRKVVQETQGLLDSALAAGSSRTSKVMMIRHVASRWSAAVTPFSACRHGCAHCCHIAVSVPEVEAKLIAAKTGRRLQRPLRPRSLADGADEHDYGYDDPCVFLEGGRCSIYEHRPLACRTLVNMDDSAVLCELQQGMSVPVPYGNAIDMQGRFALVTQMETFADIRDWFRL</sequence>
<protein>
    <recommendedName>
        <fullName evidence="3">Flagellin N-methylase</fullName>
    </recommendedName>
</protein>
<accession>A0A1L1PL33</accession>
<proteinExistence type="predicted"/>
<dbReference type="AlphaFoldDB" id="A0A1L1PL33"/>
<dbReference type="InterPro" id="IPR005358">
    <property type="entry name" value="Puta_zinc/iron-chelating_dom"/>
</dbReference>
<reference evidence="2" key="1">
    <citation type="submission" date="2014-11" db="EMBL/GenBank/DDBJ databases">
        <title>Draft genome sequence of Hydrogenophaga intermedia S1.</title>
        <authorList>
            <person name="Gan H.M."/>
            <person name="Chew T.H."/>
            <person name="Stolz A."/>
        </authorList>
    </citation>
    <scope>NUCLEOTIDE SEQUENCE [LARGE SCALE GENOMIC DNA]</scope>
    <source>
        <strain evidence="2">S1</strain>
    </source>
</reference>
<gene>
    <name evidence="1" type="ORF">BN948_05053</name>
</gene>
<dbReference type="EMBL" id="CCAE010000104">
    <property type="protein sequence ID" value="CDN90608.1"/>
    <property type="molecule type" value="Genomic_DNA"/>
</dbReference>
<dbReference type="Pfam" id="PF03692">
    <property type="entry name" value="CxxCxxCC"/>
    <property type="match status" value="1"/>
</dbReference>
<evidence type="ECO:0000313" key="1">
    <source>
        <dbReference type="EMBL" id="CDN90608.1"/>
    </source>
</evidence>
<evidence type="ECO:0008006" key="3">
    <source>
        <dbReference type="Google" id="ProtNLM"/>
    </source>
</evidence>
<organism evidence="1 2">
    <name type="scientific">Hydrogenophaga intermedia</name>
    <dbReference type="NCBI Taxonomy" id="65786"/>
    <lineage>
        <taxon>Bacteria</taxon>
        <taxon>Pseudomonadati</taxon>
        <taxon>Pseudomonadota</taxon>
        <taxon>Betaproteobacteria</taxon>
        <taxon>Burkholderiales</taxon>
        <taxon>Comamonadaceae</taxon>
        <taxon>Hydrogenophaga</taxon>
    </lineage>
</organism>
<keyword evidence="2" id="KW-1185">Reference proteome</keyword>
<dbReference type="Proteomes" id="UP000028878">
    <property type="component" value="Unassembled WGS sequence"/>
</dbReference>